<comment type="caution">
    <text evidence="2">The sequence shown here is derived from an EMBL/GenBank/DDBJ whole genome shotgun (WGS) entry which is preliminary data.</text>
</comment>
<dbReference type="SUPFAM" id="SSF54593">
    <property type="entry name" value="Glyoxalase/Bleomycin resistance protein/Dihydroxybiphenyl dioxygenase"/>
    <property type="match status" value="1"/>
</dbReference>
<gene>
    <name evidence="2" type="ORF">ACFQDO_11605</name>
</gene>
<dbReference type="PROSITE" id="PS51819">
    <property type="entry name" value="VOC"/>
    <property type="match status" value="1"/>
</dbReference>
<dbReference type="RefSeq" id="WP_345715545.1">
    <property type="nucleotide sequence ID" value="NZ_BAABFP010000002.1"/>
</dbReference>
<keyword evidence="3" id="KW-1185">Reference proteome</keyword>
<protein>
    <submittedName>
        <fullName evidence="2">VOC family protein</fullName>
    </submittedName>
</protein>
<dbReference type="InterPro" id="IPR037523">
    <property type="entry name" value="VOC_core"/>
</dbReference>
<dbReference type="PANTHER" id="PTHR34109">
    <property type="entry name" value="BNAUNNG04460D PROTEIN-RELATED"/>
    <property type="match status" value="1"/>
</dbReference>
<organism evidence="2 3">
    <name type="scientific">Angustibacter luteus</name>
    <dbReference type="NCBI Taxonomy" id="658456"/>
    <lineage>
        <taxon>Bacteria</taxon>
        <taxon>Bacillati</taxon>
        <taxon>Actinomycetota</taxon>
        <taxon>Actinomycetes</taxon>
        <taxon>Kineosporiales</taxon>
        <taxon>Kineosporiaceae</taxon>
    </lineage>
</organism>
<dbReference type="Pfam" id="PF00903">
    <property type="entry name" value="Glyoxalase"/>
    <property type="match status" value="1"/>
</dbReference>
<sequence length="133" mass="13972">MTTPSPTVWPSLRYSDAPSAIRFIVDVLGFDETLVVPSDTGGVAHCQLSWPAGGGVMLGSGEGTHAKVPADAGGLYVVTETAADVDRIHLAAVAAGATSVREPEDQDYGGRVSTFVDPWGVHWSFGDYRGEPR</sequence>
<name>A0ABW1JF06_9ACTN</name>
<evidence type="ECO:0000313" key="3">
    <source>
        <dbReference type="Proteomes" id="UP001596189"/>
    </source>
</evidence>
<dbReference type="PANTHER" id="PTHR34109:SF1">
    <property type="entry name" value="VOC DOMAIN-CONTAINING PROTEIN"/>
    <property type="match status" value="1"/>
</dbReference>
<dbReference type="InterPro" id="IPR004360">
    <property type="entry name" value="Glyas_Fos-R_dOase_dom"/>
</dbReference>
<reference evidence="3" key="1">
    <citation type="journal article" date="2019" name="Int. J. Syst. Evol. Microbiol.">
        <title>The Global Catalogue of Microorganisms (GCM) 10K type strain sequencing project: providing services to taxonomists for standard genome sequencing and annotation.</title>
        <authorList>
            <consortium name="The Broad Institute Genomics Platform"/>
            <consortium name="The Broad Institute Genome Sequencing Center for Infectious Disease"/>
            <person name="Wu L."/>
            <person name="Ma J."/>
        </authorList>
    </citation>
    <scope>NUCLEOTIDE SEQUENCE [LARGE SCALE GENOMIC DNA]</scope>
    <source>
        <strain evidence="3">KACC 14249</strain>
    </source>
</reference>
<feature type="domain" description="VOC" evidence="1">
    <location>
        <begin position="6"/>
        <end position="128"/>
    </location>
</feature>
<dbReference type="Gene3D" id="3.30.720.120">
    <property type="match status" value="1"/>
</dbReference>
<evidence type="ECO:0000259" key="1">
    <source>
        <dbReference type="PROSITE" id="PS51819"/>
    </source>
</evidence>
<dbReference type="Gene3D" id="3.30.720.110">
    <property type="match status" value="1"/>
</dbReference>
<proteinExistence type="predicted"/>
<accession>A0ABW1JF06</accession>
<dbReference type="EMBL" id="JBHSRD010000004">
    <property type="protein sequence ID" value="MFC6007774.1"/>
    <property type="molecule type" value="Genomic_DNA"/>
</dbReference>
<dbReference type="Proteomes" id="UP001596189">
    <property type="component" value="Unassembled WGS sequence"/>
</dbReference>
<dbReference type="InterPro" id="IPR029068">
    <property type="entry name" value="Glyas_Bleomycin-R_OHBP_Dase"/>
</dbReference>
<evidence type="ECO:0000313" key="2">
    <source>
        <dbReference type="EMBL" id="MFC6007774.1"/>
    </source>
</evidence>